<keyword evidence="1" id="KW-0472">Membrane</keyword>
<accession>A0A8H9N4A6</accession>
<dbReference type="EMBL" id="LOSH02000004">
    <property type="protein sequence ID" value="PNM68073.1"/>
    <property type="molecule type" value="Genomic_DNA"/>
</dbReference>
<evidence type="ECO:0000313" key="2">
    <source>
        <dbReference type="EMBL" id="HAS8542524.1"/>
    </source>
</evidence>
<gene>
    <name evidence="3" type="ORF">AL548_018480</name>
    <name evidence="2" type="ORF">I7730_22285</name>
</gene>
<reference evidence="2" key="3">
    <citation type="submission" date="2019-01" db="EMBL/GenBank/DDBJ databases">
        <authorList>
            <consortium name="NCBI Pathogen Detection Project"/>
        </authorList>
    </citation>
    <scope>NUCLEOTIDE SEQUENCE</scope>
    <source>
        <strain evidence="2">BCW_3452</strain>
    </source>
</reference>
<sequence length="60" mass="6473">MATKGQDGIIAFMKFVSSAVSAILISEIIANLFIKIMNGGHELQMMAFIPPLNAVSYKSL</sequence>
<evidence type="ECO:0000313" key="3">
    <source>
        <dbReference type="EMBL" id="PNM68073.1"/>
    </source>
</evidence>
<reference evidence="3 4" key="1">
    <citation type="submission" date="2017-12" db="EMBL/GenBank/DDBJ databases">
        <title>FDA dAtabase for Regulatory Grade micrObial Sequences (FDA-ARGOS): Supporting development and validation of Infectious Disease Dx tests.</title>
        <authorList>
            <person name="Hoffmann M."/>
            <person name="Allard M."/>
            <person name="Evans P."/>
            <person name="Brown E."/>
            <person name="Tallon L.J."/>
            <person name="Sadzewicz L."/>
            <person name="Sengamalay N."/>
            <person name="Ott S."/>
            <person name="Godinez A."/>
            <person name="Nagaraj S."/>
            <person name="Vavikolanu K."/>
            <person name="Aluvathingal J."/>
            <person name="Nadendla S."/>
            <person name="Hobson J."/>
            <person name="Sichtig H."/>
        </authorList>
    </citation>
    <scope>NUCLEOTIDE SEQUENCE [LARGE SCALE GENOMIC DNA]</scope>
    <source>
        <strain evidence="4">ATCC 29307</strain>
        <strain evidence="3">FDAARGOS_118</strain>
    </source>
</reference>
<keyword evidence="1" id="KW-0812">Transmembrane</keyword>
<comment type="caution">
    <text evidence="2">The sequence shown here is derived from an EMBL/GenBank/DDBJ whole genome shotgun (WGS) entry which is preliminary data.</text>
</comment>
<dbReference type="Proteomes" id="UP000054370">
    <property type="component" value="Unassembled WGS sequence"/>
</dbReference>
<proteinExistence type="predicted"/>
<feature type="transmembrane region" description="Helical" evidence="1">
    <location>
        <begin position="12"/>
        <end position="34"/>
    </location>
</feature>
<dbReference type="EMBL" id="DACRBY010000041">
    <property type="protein sequence ID" value="HAS8542524.1"/>
    <property type="molecule type" value="Genomic_DNA"/>
</dbReference>
<dbReference type="Proteomes" id="UP000863257">
    <property type="component" value="Unassembled WGS sequence"/>
</dbReference>
<reference evidence="2" key="2">
    <citation type="journal article" date="2018" name="Genome Biol.">
        <title>SKESA: strategic k-mer extension for scrupulous assemblies.</title>
        <authorList>
            <person name="Souvorov A."/>
            <person name="Agarwala R."/>
            <person name="Lipman D.J."/>
        </authorList>
    </citation>
    <scope>NUCLEOTIDE SEQUENCE</scope>
    <source>
        <strain evidence="2">BCW_3452</strain>
    </source>
</reference>
<keyword evidence="1" id="KW-1133">Transmembrane helix</keyword>
<dbReference type="AlphaFoldDB" id="A0A8H9N4A6"/>
<name>A0A8H9N4A6_VIBVL</name>
<protein>
    <submittedName>
        <fullName evidence="2">Uncharacterized protein</fullName>
    </submittedName>
</protein>
<evidence type="ECO:0000313" key="4">
    <source>
        <dbReference type="Proteomes" id="UP000054370"/>
    </source>
</evidence>
<evidence type="ECO:0000256" key="1">
    <source>
        <dbReference type="SAM" id="Phobius"/>
    </source>
</evidence>
<keyword evidence="4" id="KW-1185">Reference proteome</keyword>
<organism evidence="2">
    <name type="scientific">Vibrio vulnificus</name>
    <dbReference type="NCBI Taxonomy" id="672"/>
    <lineage>
        <taxon>Bacteria</taxon>
        <taxon>Pseudomonadati</taxon>
        <taxon>Pseudomonadota</taxon>
        <taxon>Gammaproteobacteria</taxon>
        <taxon>Vibrionales</taxon>
        <taxon>Vibrionaceae</taxon>
        <taxon>Vibrio</taxon>
    </lineage>
</organism>